<gene>
    <name evidence="2" type="ORF">DF185_18550</name>
</gene>
<dbReference type="Proteomes" id="UP000248079">
    <property type="component" value="Unassembled WGS sequence"/>
</dbReference>
<feature type="transmembrane region" description="Helical" evidence="1">
    <location>
        <begin position="72"/>
        <end position="93"/>
    </location>
</feature>
<keyword evidence="1" id="KW-1133">Transmembrane helix</keyword>
<name>A0A2V3ZWS9_9BACT</name>
<reference evidence="2 3" key="1">
    <citation type="submission" date="2018-05" db="EMBL/GenBank/DDBJ databases">
        <title>Marinifilum breve JC075T sp. nov., a marine bacterium isolated from Yongle Blue Hole in the South China Sea.</title>
        <authorList>
            <person name="Fu T."/>
        </authorList>
    </citation>
    <scope>NUCLEOTIDE SEQUENCE [LARGE SCALE GENOMIC DNA]</scope>
    <source>
        <strain evidence="2 3">JC075</strain>
    </source>
</reference>
<protein>
    <submittedName>
        <fullName evidence="2">Uncharacterized protein</fullName>
    </submittedName>
</protein>
<accession>A0A2V3ZWS9</accession>
<keyword evidence="1" id="KW-0812">Transmembrane</keyword>
<proteinExistence type="predicted"/>
<keyword evidence="1" id="KW-0472">Membrane</keyword>
<feature type="transmembrane region" description="Helical" evidence="1">
    <location>
        <begin position="34"/>
        <end position="52"/>
    </location>
</feature>
<evidence type="ECO:0000256" key="1">
    <source>
        <dbReference type="SAM" id="Phobius"/>
    </source>
</evidence>
<evidence type="ECO:0000313" key="2">
    <source>
        <dbReference type="EMBL" id="PXX97026.1"/>
    </source>
</evidence>
<dbReference type="AlphaFoldDB" id="A0A2V3ZWS9"/>
<feature type="transmembrane region" description="Helical" evidence="1">
    <location>
        <begin position="99"/>
        <end position="120"/>
    </location>
</feature>
<keyword evidence="3" id="KW-1185">Reference proteome</keyword>
<sequence>MEKKYKSYILRLGLISVFLLIGSSTLFLTVLKPWFNYIFPFVILYFFLFNSFQHFKLLKLSKGDPRVFHTNYMAWFGIKLFLNLSFVIVYVLLNRAQALSFVLFFAFCYVVYTTFEVIALSKTLRSGNIK</sequence>
<evidence type="ECO:0000313" key="3">
    <source>
        <dbReference type="Proteomes" id="UP000248079"/>
    </source>
</evidence>
<comment type="caution">
    <text evidence="2">The sequence shown here is derived from an EMBL/GenBank/DDBJ whole genome shotgun (WGS) entry which is preliminary data.</text>
</comment>
<organism evidence="2 3">
    <name type="scientific">Marinifilum breve</name>
    <dbReference type="NCBI Taxonomy" id="2184082"/>
    <lineage>
        <taxon>Bacteria</taxon>
        <taxon>Pseudomonadati</taxon>
        <taxon>Bacteroidota</taxon>
        <taxon>Bacteroidia</taxon>
        <taxon>Marinilabiliales</taxon>
        <taxon>Marinifilaceae</taxon>
    </lineage>
</organism>
<feature type="transmembrane region" description="Helical" evidence="1">
    <location>
        <begin position="9"/>
        <end position="28"/>
    </location>
</feature>
<dbReference type="EMBL" id="QFLI01000010">
    <property type="protein sequence ID" value="PXX97026.1"/>
    <property type="molecule type" value="Genomic_DNA"/>
</dbReference>